<evidence type="ECO:0000313" key="10">
    <source>
        <dbReference type="Proteomes" id="UP000216052"/>
    </source>
</evidence>
<dbReference type="SUPFAM" id="SSF111064">
    <property type="entry name" value="Hut operon positive regulatory protein HutP"/>
    <property type="match status" value="1"/>
</dbReference>
<organism evidence="9 10">
    <name type="scientific">Sporomusa acidovorans (strain ATCC 49682 / DSM 3132 / Mol)</name>
    <dbReference type="NCBI Taxonomy" id="1123286"/>
    <lineage>
        <taxon>Bacteria</taxon>
        <taxon>Bacillati</taxon>
        <taxon>Bacillota</taxon>
        <taxon>Negativicutes</taxon>
        <taxon>Selenomonadales</taxon>
        <taxon>Sporomusaceae</taxon>
        <taxon>Sporomusa</taxon>
    </lineage>
</organism>
<dbReference type="Proteomes" id="UP000216052">
    <property type="component" value="Chromosome"/>
</dbReference>
<dbReference type="Pfam" id="PF09021">
    <property type="entry name" value="HutP"/>
    <property type="match status" value="1"/>
</dbReference>
<keyword evidence="5" id="KW-0694">RNA-binding</keyword>
<keyword evidence="8" id="KW-0804">Transcription</keyword>
<evidence type="ECO:0000256" key="7">
    <source>
        <dbReference type="ARBA" id="ARBA00023159"/>
    </source>
</evidence>
<dbReference type="InterPro" id="IPR015111">
    <property type="entry name" value="Regulatory_HutP"/>
</dbReference>
<evidence type="ECO:0000256" key="8">
    <source>
        <dbReference type="ARBA" id="ARBA00023163"/>
    </source>
</evidence>
<evidence type="ECO:0000256" key="2">
    <source>
        <dbReference type="ARBA" id="ARBA00009992"/>
    </source>
</evidence>
<name>A0ABZ3J982_SPOA4</name>
<dbReference type="RefSeq" id="WP_093793208.1">
    <property type="nucleotide sequence ID" value="NZ_CP155571.1"/>
</dbReference>
<dbReference type="EMBL" id="CP155571">
    <property type="protein sequence ID" value="XFO74700.1"/>
    <property type="molecule type" value="Genomic_DNA"/>
</dbReference>
<accession>A0ABZ3J982</accession>
<comment type="similarity">
    <text evidence="2">Belongs to the HutP family.</text>
</comment>
<keyword evidence="10" id="KW-1185">Reference proteome</keyword>
<evidence type="ECO:0000256" key="6">
    <source>
        <dbReference type="ARBA" id="ARBA00023015"/>
    </source>
</evidence>
<evidence type="ECO:0000256" key="4">
    <source>
        <dbReference type="ARBA" id="ARBA00019377"/>
    </source>
</evidence>
<protein>
    <recommendedName>
        <fullName evidence="4">Hut operon positive regulatory protein</fullName>
    </recommendedName>
</protein>
<reference evidence="9" key="1">
    <citation type="submission" date="2024-05" db="EMBL/GenBank/DDBJ databases">
        <title>Isolation and characterization of Sporomusa carbonis sp. nov., a carboxydotrophic hydrogenogen in the genus of Sporomusa isolated from a charcoal burning pile.</title>
        <authorList>
            <person name="Boeer T."/>
            <person name="Rosenbaum F."/>
            <person name="Eysell L."/>
            <person name="Mueller V."/>
            <person name="Daniel R."/>
            <person name="Poehlein A."/>
        </authorList>
    </citation>
    <scope>NUCLEOTIDE SEQUENCE [LARGE SCALE GENOMIC DNA]</scope>
    <source>
        <strain evidence="9">DSM 3132</strain>
    </source>
</reference>
<proteinExistence type="inferred from homology"/>
<evidence type="ECO:0000256" key="3">
    <source>
        <dbReference type="ARBA" id="ARBA00011643"/>
    </source>
</evidence>
<dbReference type="Gene3D" id="3.40.1510.10">
    <property type="entry name" value="Hut operon regulatory protein HutP"/>
    <property type="match status" value="1"/>
</dbReference>
<sequence length="150" mass="16093">MINLEKNISLGKMAVLLVVVTGEAEAAMQKQGKEFGYTLCKGKVGSMDSAKIFAAVETAAKKEGLVDQRYREEHALYHSVLEAYNGMCRGQDGLGTILRSAGLLFSIVRGNKLPGNTSDGEWIAVALYGNMGAPIKGYEHEVLGLGMNPI</sequence>
<comment type="subunit">
    <text evidence="3">Homohexamer.</text>
</comment>
<gene>
    <name evidence="9" type="primary">hutP_1</name>
    <name evidence="9" type="ORF">SPACI_048110</name>
</gene>
<evidence type="ECO:0000256" key="5">
    <source>
        <dbReference type="ARBA" id="ARBA00022884"/>
    </source>
</evidence>
<evidence type="ECO:0000313" key="9">
    <source>
        <dbReference type="EMBL" id="XFO74700.1"/>
    </source>
</evidence>
<dbReference type="InterPro" id="IPR036482">
    <property type="entry name" value="Regulatory_HutP_sf"/>
</dbReference>
<keyword evidence="6" id="KW-0805">Transcription regulation</keyword>
<evidence type="ECO:0000256" key="1">
    <source>
        <dbReference type="ARBA" id="ARBA00002945"/>
    </source>
</evidence>
<comment type="function">
    <text evidence="1">Antiterminator that binds to cis-acting regulatory sequences on the mRNA in the presence of histidine, thereby suppressing transcription termination and activating the hut operon for histidine utilization.</text>
</comment>
<keyword evidence="7" id="KW-0010">Activator</keyword>